<keyword evidence="2" id="KW-0808">Transferase</keyword>
<dbReference type="AlphaFoldDB" id="A0A1A9EYN9"/>
<dbReference type="InterPro" id="IPR052564">
    <property type="entry name" value="N-acetyltrans/Recomb-assoc"/>
</dbReference>
<evidence type="ECO:0000259" key="1">
    <source>
        <dbReference type="PROSITE" id="PS51186"/>
    </source>
</evidence>
<reference evidence="3" key="1">
    <citation type="submission" date="2016-05" db="EMBL/GenBank/DDBJ databases">
        <authorList>
            <person name="Baek K."/>
            <person name="Yang S.-J."/>
        </authorList>
    </citation>
    <scope>NUCLEOTIDE SEQUENCE [LARGE SCALE GENOMIC DNA]</scope>
    <source>
        <strain evidence="3">ST58-10</strain>
    </source>
</reference>
<name>A0A1A9EYN9_9GAMM</name>
<dbReference type="RefSeq" id="WP_067381432.1">
    <property type="nucleotide sequence ID" value="NZ_CP015839.1"/>
</dbReference>
<feature type="domain" description="N-acetyltransferase" evidence="1">
    <location>
        <begin position="1"/>
        <end position="154"/>
    </location>
</feature>
<protein>
    <submittedName>
        <fullName evidence="2">Histone acetyltransferase</fullName>
    </submittedName>
</protein>
<dbReference type="Pfam" id="PF13673">
    <property type="entry name" value="Acetyltransf_10"/>
    <property type="match status" value="1"/>
</dbReference>
<evidence type="ECO:0000313" key="3">
    <source>
        <dbReference type="Proteomes" id="UP000078070"/>
    </source>
</evidence>
<keyword evidence="3" id="KW-1185">Reference proteome</keyword>
<dbReference type="KEGG" id="mars:A8C75_09890"/>
<gene>
    <name evidence="2" type="ORF">A8C75_09890</name>
</gene>
<dbReference type="STRING" id="1821621.A8C75_09890"/>
<dbReference type="SUPFAM" id="SSF55729">
    <property type="entry name" value="Acyl-CoA N-acyltransferases (Nat)"/>
    <property type="match status" value="1"/>
</dbReference>
<dbReference type="Gene3D" id="3.40.630.30">
    <property type="match status" value="1"/>
</dbReference>
<dbReference type="Proteomes" id="UP000078070">
    <property type="component" value="Chromosome"/>
</dbReference>
<dbReference type="InterPro" id="IPR016181">
    <property type="entry name" value="Acyl_CoA_acyltransferase"/>
</dbReference>
<dbReference type="InterPro" id="IPR000182">
    <property type="entry name" value="GNAT_dom"/>
</dbReference>
<reference evidence="2 3" key="2">
    <citation type="journal article" date="2018" name="Int. J. Syst. Evol. Microbiol.">
        <title>Marinobacterium aestuarii sp. nov., a benzene-degrading marine bacterium isolated from estuary sediment.</title>
        <authorList>
            <person name="Bae S.S."/>
            <person name="Jung J."/>
            <person name="Chung D."/>
            <person name="Baek K."/>
        </authorList>
    </citation>
    <scope>NUCLEOTIDE SEQUENCE [LARGE SCALE GENOMIC DNA]</scope>
    <source>
        <strain evidence="2 3">ST58-10</strain>
    </source>
</reference>
<dbReference type="PANTHER" id="PTHR43451">
    <property type="entry name" value="ACETYLTRANSFERASE (GNAT) FAMILY PROTEIN"/>
    <property type="match status" value="1"/>
</dbReference>
<sequence>MIIRNYRAADCRAIADLFHAAVHALDDRDYSAAEREAWAPTPPDYAAWQLRLEQRQPWVADYVGRVVGFIELEPDGHIDCLYVHPEYQRQGIAGRLLEHLMQETSNFGITQLHVEASKPARAFFEAHGFELQAQNNVSRRGQTLINYRMHRRDIA</sequence>
<dbReference type="GO" id="GO:0016747">
    <property type="term" value="F:acyltransferase activity, transferring groups other than amino-acyl groups"/>
    <property type="evidence" value="ECO:0007669"/>
    <property type="project" value="InterPro"/>
</dbReference>
<dbReference type="EMBL" id="CP015839">
    <property type="protein sequence ID" value="ANG62761.1"/>
    <property type="molecule type" value="Genomic_DNA"/>
</dbReference>
<organism evidence="2 3">
    <name type="scientific">Marinobacterium aestuarii</name>
    <dbReference type="NCBI Taxonomy" id="1821621"/>
    <lineage>
        <taxon>Bacteria</taxon>
        <taxon>Pseudomonadati</taxon>
        <taxon>Pseudomonadota</taxon>
        <taxon>Gammaproteobacteria</taxon>
        <taxon>Oceanospirillales</taxon>
        <taxon>Oceanospirillaceae</taxon>
        <taxon>Marinobacterium</taxon>
    </lineage>
</organism>
<evidence type="ECO:0000313" key="2">
    <source>
        <dbReference type="EMBL" id="ANG62761.1"/>
    </source>
</evidence>
<dbReference type="PROSITE" id="PS51186">
    <property type="entry name" value="GNAT"/>
    <property type="match status" value="1"/>
</dbReference>
<dbReference type="OrthoDB" id="5355033at2"/>
<proteinExistence type="predicted"/>
<dbReference type="PANTHER" id="PTHR43451:SF1">
    <property type="entry name" value="ACETYLTRANSFERASE"/>
    <property type="match status" value="1"/>
</dbReference>
<dbReference type="CDD" id="cd04301">
    <property type="entry name" value="NAT_SF"/>
    <property type="match status" value="1"/>
</dbReference>
<accession>A0A1A9EYN9</accession>